<dbReference type="SMART" id="SM00342">
    <property type="entry name" value="HTH_ARAC"/>
    <property type="match status" value="1"/>
</dbReference>
<proteinExistence type="predicted"/>
<dbReference type="InterPro" id="IPR011983">
    <property type="entry name" value="HpaA_TReg"/>
</dbReference>
<dbReference type="Proteomes" id="UP000032266">
    <property type="component" value="Chromosome"/>
</dbReference>
<feature type="domain" description="HTH araC/xylS-type" evidence="4">
    <location>
        <begin position="217"/>
        <end position="315"/>
    </location>
</feature>
<sequence length="319" mass="36296">MAAIEPLSGTGTRMPAAVAATSGQWIPNINMGQDYDHRYLHATIHYDALQNLALFFGRDMPVHRHAQYLQIHYIDSGEINFHIDDRLYQVQGPALFFTPPAVPHSFQTQKSATGHVLTLHQSILWQLIKKGLPQSSAASLNQGICITAQGLDSEQQKQWLLLQQLLGNVEHEWQSQHSDQGMVLDNLVGLLLIQLARLSRRQADSVTVNSDDLWLFRQFTRQVEVHLCDHWQLTEYARVIGVSESRLNQLCHRIASSSPKKIIHQRLLQEIKRMLTFTTLTGNEIGYQLGFADPAYFSRFFKAQTGMTPLEFRRGQTSK</sequence>
<dbReference type="InterPro" id="IPR009057">
    <property type="entry name" value="Homeodomain-like_sf"/>
</dbReference>
<keyword evidence="1" id="KW-0805">Transcription regulation</keyword>
<dbReference type="RefSeq" id="WP_245626989.1">
    <property type="nucleotide sequence ID" value="NZ_CP007142.1"/>
</dbReference>
<evidence type="ECO:0000313" key="6">
    <source>
        <dbReference type="Proteomes" id="UP000032266"/>
    </source>
</evidence>
<dbReference type="GO" id="GO:0043565">
    <property type="term" value="F:sequence-specific DNA binding"/>
    <property type="evidence" value="ECO:0007669"/>
    <property type="project" value="InterPro"/>
</dbReference>
<evidence type="ECO:0000256" key="3">
    <source>
        <dbReference type="ARBA" id="ARBA00023163"/>
    </source>
</evidence>
<reference evidence="5 6" key="1">
    <citation type="submission" date="2014-01" db="EMBL/GenBank/DDBJ databases">
        <title>Full genme sequencing of cellulolytic bacterium Gynuella sunshinyii YC6258T gen. nov., sp. nov.</title>
        <authorList>
            <person name="Khan H."/>
            <person name="Chung E.J."/>
            <person name="Chung Y.R."/>
        </authorList>
    </citation>
    <scope>NUCLEOTIDE SEQUENCE [LARGE SCALE GENOMIC DNA]</scope>
    <source>
        <strain evidence="5 6">YC6258</strain>
    </source>
</reference>
<dbReference type="STRING" id="1445510.YC6258_05646"/>
<keyword evidence="3" id="KW-0804">Transcription</keyword>
<dbReference type="PANTHER" id="PTHR43280">
    <property type="entry name" value="ARAC-FAMILY TRANSCRIPTIONAL REGULATOR"/>
    <property type="match status" value="1"/>
</dbReference>
<keyword evidence="2 5" id="KW-0238">DNA-binding</keyword>
<dbReference type="Pfam" id="PF02311">
    <property type="entry name" value="AraC_binding"/>
    <property type="match status" value="1"/>
</dbReference>
<dbReference type="PROSITE" id="PS01124">
    <property type="entry name" value="HTH_ARAC_FAMILY_2"/>
    <property type="match status" value="1"/>
</dbReference>
<dbReference type="InterPro" id="IPR003313">
    <property type="entry name" value="AraC-bd"/>
</dbReference>
<dbReference type="Gene3D" id="2.60.120.10">
    <property type="entry name" value="Jelly Rolls"/>
    <property type="match status" value="1"/>
</dbReference>
<dbReference type="AlphaFoldDB" id="A0A0C5W4Z3"/>
<gene>
    <name evidence="5" type="ORF">YC6258_05646</name>
</gene>
<dbReference type="Pfam" id="PF12833">
    <property type="entry name" value="HTH_18"/>
    <property type="match status" value="1"/>
</dbReference>
<dbReference type="InterPro" id="IPR014710">
    <property type="entry name" value="RmlC-like_jellyroll"/>
</dbReference>
<evidence type="ECO:0000256" key="1">
    <source>
        <dbReference type="ARBA" id="ARBA00023015"/>
    </source>
</evidence>
<evidence type="ECO:0000313" key="5">
    <source>
        <dbReference type="EMBL" id="AJQ97674.1"/>
    </source>
</evidence>
<dbReference type="InterPro" id="IPR018060">
    <property type="entry name" value="HTH_AraC"/>
</dbReference>
<name>A0A0C5W4Z3_9GAMM</name>
<dbReference type="PANTHER" id="PTHR43280:SF19">
    <property type="entry name" value="4-HYDROXYPHENYLACETATE CATABOLISM PROTEIN"/>
    <property type="match status" value="1"/>
</dbReference>
<dbReference type="PATRIC" id="fig|1445510.3.peg.5607"/>
<protein>
    <submittedName>
        <fullName evidence="5">AraC-type DNA-binding domain-containing protein</fullName>
    </submittedName>
</protein>
<dbReference type="SUPFAM" id="SSF46689">
    <property type="entry name" value="Homeodomain-like"/>
    <property type="match status" value="1"/>
</dbReference>
<accession>A0A0C5W4Z3</accession>
<organism evidence="5 6">
    <name type="scientific">Gynuella sunshinyii YC6258</name>
    <dbReference type="NCBI Taxonomy" id="1445510"/>
    <lineage>
        <taxon>Bacteria</taxon>
        <taxon>Pseudomonadati</taxon>
        <taxon>Pseudomonadota</taxon>
        <taxon>Gammaproteobacteria</taxon>
        <taxon>Oceanospirillales</taxon>
        <taxon>Saccharospirillaceae</taxon>
        <taxon>Gynuella</taxon>
    </lineage>
</organism>
<dbReference type="EMBL" id="CP007142">
    <property type="protein sequence ID" value="AJQ97674.1"/>
    <property type="molecule type" value="Genomic_DNA"/>
</dbReference>
<dbReference type="SUPFAM" id="SSF51182">
    <property type="entry name" value="RmlC-like cupins"/>
    <property type="match status" value="1"/>
</dbReference>
<dbReference type="KEGG" id="gsn:YC6258_05646"/>
<dbReference type="Gene3D" id="1.10.10.60">
    <property type="entry name" value="Homeodomain-like"/>
    <property type="match status" value="1"/>
</dbReference>
<dbReference type="NCBIfam" id="TIGR02297">
    <property type="entry name" value="HpaA"/>
    <property type="match status" value="1"/>
</dbReference>
<dbReference type="HOGENOM" id="CLU_000445_88_2_6"/>
<evidence type="ECO:0000256" key="2">
    <source>
        <dbReference type="ARBA" id="ARBA00023125"/>
    </source>
</evidence>
<evidence type="ECO:0000259" key="4">
    <source>
        <dbReference type="PROSITE" id="PS01124"/>
    </source>
</evidence>
<dbReference type="GO" id="GO:0003700">
    <property type="term" value="F:DNA-binding transcription factor activity"/>
    <property type="evidence" value="ECO:0007669"/>
    <property type="project" value="InterPro"/>
</dbReference>
<keyword evidence="6" id="KW-1185">Reference proteome</keyword>
<dbReference type="InterPro" id="IPR011051">
    <property type="entry name" value="RmlC_Cupin_sf"/>
</dbReference>